<feature type="transmembrane region" description="Helical" evidence="1">
    <location>
        <begin position="97"/>
        <end position="114"/>
    </location>
</feature>
<proteinExistence type="predicted"/>
<evidence type="ECO:0008006" key="4">
    <source>
        <dbReference type="Google" id="ProtNLM"/>
    </source>
</evidence>
<gene>
    <name evidence="2" type="ORF">ACFO4E_04195</name>
</gene>
<keyword evidence="1" id="KW-1133">Transmembrane helix</keyword>
<evidence type="ECO:0000313" key="3">
    <source>
        <dbReference type="Proteomes" id="UP001595923"/>
    </source>
</evidence>
<dbReference type="EMBL" id="JBHSFQ010000003">
    <property type="protein sequence ID" value="MFC4561052.1"/>
    <property type="molecule type" value="Genomic_DNA"/>
</dbReference>
<dbReference type="RefSeq" id="WP_378571674.1">
    <property type="nucleotide sequence ID" value="NZ_JBHSFQ010000003.1"/>
</dbReference>
<feature type="transmembrane region" description="Helical" evidence="1">
    <location>
        <begin position="65"/>
        <end position="85"/>
    </location>
</feature>
<keyword evidence="1" id="KW-0472">Membrane</keyword>
<keyword evidence="1" id="KW-0812">Transmembrane</keyword>
<evidence type="ECO:0000313" key="2">
    <source>
        <dbReference type="EMBL" id="MFC4561052.1"/>
    </source>
</evidence>
<name>A0ABV9DQX9_9ACTN</name>
<keyword evidence="3" id="KW-1185">Reference proteome</keyword>
<organism evidence="2 3">
    <name type="scientific">Nocardiopsis mangrovi</name>
    <dbReference type="NCBI Taxonomy" id="1179818"/>
    <lineage>
        <taxon>Bacteria</taxon>
        <taxon>Bacillati</taxon>
        <taxon>Actinomycetota</taxon>
        <taxon>Actinomycetes</taxon>
        <taxon>Streptosporangiales</taxon>
        <taxon>Nocardiopsidaceae</taxon>
        <taxon>Nocardiopsis</taxon>
    </lineage>
</organism>
<dbReference type="Proteomes" id="UP001595923">
    <property type="component" value="Unassembled WGS sequence"/>
</dbReference>
<accession>A0ABV9DQX9</accession>
<protein>
    <recommendedName>
        <fullName evidence="4">DUF983 domain-containing protein</fullName>
    </recommendedName>
</protein>
<comment type="caution">
    <text evidence="2">The sequence shown here is derived from an EMBL/GenBank/DDBJ whole genome shotgun (WGS) entry which is preliminary data.</text>
</comment>
<sequence length="157" mass="17496">MGTETCWFCDTPVGPGEYLRFGMHRDVAYTPLVIALHTRWHTTQVAVPRCERCGTGHAIERVARWTFTGSALITGLPSVLALMGYATGDPWVDTWQFVFPWAWTLACLALWLGIRQHGFGWHRLAPRPERHARAHPGVAELAGDGWKYGDGPPGSGW</sequence>
<evidence type="ECO:0000256" key="1">
    <source>
        <dbReference type="SAM" id="Phobius"/>
    </source>
</evidence>
<reference evidence="3" key="1">
    <citation type="journal article" date="2019" name="Int. J. Syst. Evol. Microbiol.">
        <title>The Global Catalogue of Microorganisms (GCM) 10K type strain sequencing project: providing services to taxonomists for standard genome sequencing and annotation.</title>
        <authorList>
            <consortium name="The Broad Institute Genomics Platform"/>
            <consortium name="The Broad Institute Genome Sequencing Center for Infectious Disease"/>
            <person name="Wu L."/>
            <person name="Ma J."/>
        </authorList>
    </citation>
    <scope>NUCLEOTIDE SEQUENCE [LARGE SCALE GENOMIC DNA]</scope>
    <source>
        <strain evidence="3">XZYJ18</strain>
    </source>
</reference>